<keyword evidence="2" id="KW-1185">Reference proteome</keyword>
<evidence type="ECO:0008006" key="3">
    <source>
        <dbReference type="Google" id="ProtNLM"/>
    </source>
</evidence>
<evidence type="ECO:0000313" key="2">
    <source>
        <dbReference type="Proteomes" id="UP000235672"/>
    </source>
</evidence>
<dbReference type="SUPFAM" id="SSF144232">
    <property type="entry name" value="HIT/MYND zinc finger-like"/>
    <property type="match status" value="1"/>
</dbReference>
<evidence type="ECO:0000313" key="1">
    <source>
        <dbReference type="EMBL" id="PMD25912.1"/>
    </source>
</evidence>
<dbReference type="EMBL" id="KZ613469">
    <property type="protein sequence ID" value="PMD25912.1"/>
    <property type="molecule type" value="Genomic_DNA"/>
</dbReference>
<organism evidence="1 2">
    <name type="scientific">Hyaloscypha hepaticicola</name>
    <dbReference type="NCBI Taxonomy" id="2082293"/>
    <lineage>
        <taxon>Eukaryota</taxon>
        <taxon>Fungi</taxon>
        <taxon>Dikarya</taxon>
        <taxon>Ascomycota</taxon>
        <taxon>Pezizomycotina</taxon>
        <taxon>Leotiomycetes</taxon>
        <taxon>Helotiales</taxon>
        <taxon>Hyaloscyphaceae</taxon>
        <taxon>Hyaloscypha</taxon>
    </lineage>
</organism>
<dbReference type="Gene3D" id="6.10.140.2220">
    <property type="match status" value="1"/>
</dbReference>
<dbReference type="AlphaFoldDB" id="A0A2J6QI22"/>
<proteinExistence type="predicted"/>
<protein>
    <recommendedName>
        <fullName evidence="3">MYND-type zinc finger protein samB</fullName>
    </recommendedName>
</protein>
<accession>A0A2J6QI22</accession>
<dbReference type="STRING" id="1745343.A0A2J6QI22"/>
<reference evidence="1 2" key="1">
    <citation type="submission" date="2016-05" db="EMBL/GenBank/DDBJ databases">
        <title>A degradative enzymes factory behind the ericoid mycorrhizal symbiosis.</title>
        <authorList>
            <consortium name="DOE Joint Genome Institute"/>
            <person name="Martino E."/>
            <person name="Morin E."/>
            <person name="Grelet G."/>
            <person name="Kuo A."/>
            <person name="Kohler A."/>
            <person name="Daghino S."/>
            <person name="Barry K."/>
            <person name="Choi C."/>
            <person name="Cichocki N."/>
            <person name="Clum A."/>
            <person name="Copeland A."/>
            <person name="Hainaut M."/>
            <person name="Haridas S."/>
            <person name="Labutti K."/>
            <person name="Lindquist E."/>
            <person name="Lipzen A."/>
            <person name="Khouja H.-R."/>
            <person name="Murat C."/>
            <person name="Ohm R."/>
            <person name="Olson A."/>
            <person name="Spatafora J."/>
            <person name="Veneault-Fourrey C."/>
            <person name="Henrissat B."/>
            <person name="Grigoriev I."/>
            <person name="Martin F."/>
            <person name="Perotto S."/>
        </authorList>
    </citation>
    <scope>NUCLEOTIDE SEQUENCE [LARGE SCALE GENOMIC DNA]</scope>
    <source>
        <strain evidence="1 2">UAMH 7357</strain>
    </source>
</reference>
<dbReference type="OrthoDB" id="437457at2759"/>
<name>A0A2J6QI22_9HELO</name>
<dbReference type="Proteomes" id="UP000235672">
    <property type="component" value="Unassembled WGS sequence"/>
</dbReference>
<sequence>MASNRCCICNKDGATTCSTCNSASYCSENCMKDDERTHNLLSASFGASNKTRPTKTAVLVLYFPIITYGEKGLSAPKIVWVDTQHEMHIVERKTDGSIEYTDPLRHDAFEIRFSQPRDLLTPVEARGFEINQNYSKKFQLLYPAVLHMRNAFNFDGSRPNLTLIEVSREQLSHKWKGPLILYSKKTFSSSCACRDVTLSDFRTLLDFCKVYGASEGGLRASLLANNFIEVELTNPSLFATMLLHCSGDRTLQGVEISCKGDKEFLKTNQFMSVAVPVAHPIFDDINYDNGLIAGFGATEVSKMIELPLLVRRIFPHKRWNRKREMRSTMYSNPIAIYLKLETDIQSARWGFPDLGFPDGHIYSRVLVVRKDQLAITARQVDAVCAYFKKVSEVLYTEKNVRLLGLLGGHLCKGRAKLMAEHVSRSKFEDFFKEFKEQKVKGGDLSWKDEVSPYEVVAEESDDDDLGSEMDALELGSDSERVKFEWELERGQIS</sequence>
<gene>
    <name evidence="1" type="ORF">NA56DRAFT_655319</name>
</gene>